<name>A0ABW9P4F2_9LACO</name>
<evidence type="ECO:0000313" key="3">
    <source>
        <dbReference type="Proteomes" id="UP000436655"/>
    </source>
</evidence>
<accession>A0ABW9P4F2</accession>
<proteinExistence type="predicted"/>
<gene>
    <name evidence="2" type="ORF">FHL03_01370</name>
</gene>
<protein>
    <submittedName>
        <fullName evidence="2">DUF1828 domain-containing protein</fullName>
    </submittedName>
</protein>
<dbReference type="Pfam" id="PF08861">
    <property type="entry name" value="DUF1828"/>
    <property type="match status" value="1"/>
</dbReference>
<keyword evidence="3" id="KW-1185">Reference proteome</keyword>
<evidence type="ECO:0000259" key="1">
    <source>
        <dbReference type="Pfam" id="PF08861"/>
    </source>
</evidence>
<dbReference type="RefSeq" id="WP_153453101.1">
    <property type="nucleotide sequence ID" value="NZ_VDFL01000001.1"/>
</dbReference>
<organism evidence="2 3">
    <name type="scientific">Companilactobacillus mishanensis</name>
    <dbReference type="NCBI Taxonomy" id="2486008"/>
    <lineage>
        <taxon>Bacteria</taxon>
        <taxon>Bacillati</taxon>
        <taxon>Bacillota</taxon>
        <taxon>Bacilli</taxon>
        <taxon>Lactobacillales</taxon>
        <taxon>Lactobacillaceae</taxon>
        <taxon>Companilactobacillus</taxon>
    </lineage>
</organism>
<dbReference type="Proteomes" id="UP000436655">
    <property type="component" value="Unassembled WGS sequence"/>
</dbReference>
<evidence type="ECO:0000313" key="2">
    <source>
        <dbReference type="EMBL" id="MQS44128.1"/>
    </source>
</evidence>
<feature type="domain" description="DUF1828" evidence="1">
    <location>
        <begin position="10"/>
        <end position="91"/>
    </location>
</feature>
<sequence>MDEPEYLVFPFEIKDFGKIKMRLIRNKGMVTLSDEGKVHKYVKNNDISQSVISHFLEKYKVKQHGKELFVIVPENELKMAKDRLLQAILGILVN</sequence>
<reference evidence="2 3" key="1">
    <citation type="journal article" date="2019" name="Syst. Appl. Microbiol.">
        <title>Polyphasic characterization of two novel Lactobacillus spp. isolated from blown salami packages: Description of Lactobacillus halodurans sp. nov. and Lactobacillus salsicarnum sp. nov.</title>
        <authorList>
            <person name="Schuster J.A."/>
            <person name="Klingl A."/>
            <person name="Vogel R.F."/>
            <person name="Ehrmann M.A."/>
        </authorList>
    </citation>
    <scope>NUCLEOTIDE SEQUENCE [LARGE SCALE GENOMIC DNA]</scope>
    <source>
        <strain evidence="2 3">TMW 1.2098</strain>
    </source>
</reference>
<dbReference type="InterPro" id="IPR014960">
    <property type="entry name" value="DUF1828"/>
</dbReference>
<dbReference type="EMBL" id="VDFN01000001">
    <property type="protein sequence ID" value="MQS44128.1"/>
    <property type="molecule type" value="Genomic_DNA"/>
</dbReference>
<comment type="caution">
    <text evidence="2">The sequence shown here is derived from an EMBL/GenBank/DDBJ whole genome shotgun (WGS) entry which is preliminary data.</text>
</comment>